<comment type="caution">
    <text evidence="3">The sequence shown here is derived from an EMBL/GenBank/DDBJ whole genome shotgun (WGS) entry which is preliminary data.</text>
</comment>
<evidence type="ECO:0000256" key="1">
    <source>
        <dbReference type="ARBA" id="ARBA00023172"/>
    </source>
</evidence>
<reference evidence="3" key="1">
    <citation type="journal article" date="2019" name="Nat. Med.">
        <title>A library of human gut bacterial isolates paired with longitudinal multiomics data enables mechanistic microbiome research.</title>
        <authorList>
            <person name="Poyet M."/>
            <person name="Groussin M."/>
            <person name="Gibbons S.M."/>
            <person name="Avila-Pacheco J."/>
            <person name="Jiang X."/>
            <person name="Kearney S.M."/>
            <person name="Perrotta A.R."/>
            <person name="Berdy B."/>
            <person name="Zhao S."/>
            <person name="Lieberman T.D."/>
            <person name="Swanson P.K."/>
            <person name="Smith M."/>
            <person name="Roesemann S."/>
            <person name="Alexander J.E."/>
            <person name="Rich S.A."/>
            <person name="Livny J."/>
            <person name="Vlamakis H."/>
            <person name="Clish C."/>
            <person name="Bullock K."/>
            <person name="Deik A."/>
            <person name="Scott J."/>
            <person name="Pierce K.A."/>
            <person name="Xavier R.J."/>
            <person name="Alm E.J."/>
        </authorList>
    </citation>
    <scope>NUCLEOTIDE SEQUENCE</scope>
    <source>
        <strain evidence="3">BIOML-A21</strain>
    </source>
</reference>
<dbReference type="AlphaFoldDB" id="A0A641MG64"/>
<dbReference type="InterPro" id="IPR002104">
    <property type="entry name" value="Integrase_catalytic"/>
</dbReference>
<dbReference type="InterPro" id="IPR013762">
    <property type="entry name" value="Integrase-like_cat_sf"/>
</dbReference>
<dbReference type="Pfam" id="PF00589">
    <property type="entry name" value="Phage_integrase"/>
    <property type="match status" value="1"/>
</dbReference>
<dbReference type="Gene3D" id="1.10.443.10">
    <property type="entry name" value="Intergrase catalytic core"/>
    <property type="match status" value="1"/>
</dbReference>
<organism evidence="3">
    <name type="scientific">Bacteroides salyersiae</name>
    <dbReference type="NCBI Taxonomy" id="291644"/>
    <lineage>
        <taxon>Bacteria</taxon>
        <taxon>Pseudomonadati</taxon>
        <taxon>Bacteroidota</taxon>
        <taxon>Bacteroidia</taxon>
        <taxon>Bacteroidales</taxon>
        <taxon>Bacteroidaceae</taxon>
        <taxon>Bacteroides</taxon>
    </lineage>
</organism>
<proteinExistence type="predicted"/>
<keyword evidence="1" id="KW-0233">DNA recombination</keyword>
<evidence type="ECO:0000313" key="3">
    <source>
        <dbReference type="EMBL" id="KAA3711077.1"/>
    </source>
</evidence>
<sequence>IINRYASKSKLGYLLPIITRTDAEKAYTQYKNKRSYYNKLLKKISQLIGPDILLTSYVSRHSWATIARNMNISLAVISAGMGHSSETMTRIYLTSLEASTIDQANSAILNHISSIHKNQ</sequence>
<gene>
    <name evidence="3" type="ORF">F3F94_18035</name>
</gene>
<dbReference type="RefSeq" id="WP_149998347.1">
    <property type="nucleotide sequence ID" value="NZ_VWMU01000201.1"/>
</dbReference>
<feature type="domain" description="Tyr recombinase" evidence="2">
    <location>
        <begin position="31"/>
        <end position="96"/>
    </location>
</feature>
<evidence type="ECO:0000259" key="2">
    <source>
        <dbReference type="Pfam" id="PF00589"/>
    </source>
</evidence>
<dbReference type="SUPFAM" id="SSF56349">
    <property type="entry name" value="DNA breaking-rejoining enzymes"/>
    <property type="match status" value="1"/>
</dbReference>
<dbReference type="GO" id="GO:0003677">
    <property type="term" value="F:DNA binding"/>
    <property type="evidence" value="ECO:0007669"/>
    <property type="project" value="InterPro"/>
</dbReference>
<dbReference type="GO" id="GO:0015074">
    <property type="term" value="P:DNA integration"/>
    <property type="evidence" value="ECO:0007669"/>
    <property type="project" value="InterPro"/>
</dbReference>
<dbReference type="InterPro" id="IPR011010">
    <property type="entry name" value="DNA_brk_join_enz"/>
</dbReference>
<dbReference type="GO" id="GO:0006310">
    <property type="term" value="P:DNA recombination"/>
    <property type="evidence" value="ECO:0007669"/>
    <property type="project" value="UniProtKB-KW"/>
</dbReference>
<dbReference type="EMBL" id="VWMU01000201">
    <property type="protein sequence ID" value="KAA3711077.1"/>
    <property type="molecule type" value="Genomic_DNA"/>
</dbReference>
<feature type="non-terminal residue" evidence="3">
    <location>
        <position position="1"/>
    </location>
</feature>
<accession>A0A641MG64</accession>
<protein>
    <submittedName>
        <fullName evidence="3">Tyrosine-type recombinase/integrase</fullName>
    </submittedName>
</protein>
<name>A0A641MG64_9BACE</name>